<dbReference type="Pfam" id="PF16224">
    <property type="entry name" value="DUF4883"/>
    <property type="match status" value="1"/>
</dbReference>
<organism evidence="1 2">
    <name type="scientific">Clostridium algifaecis</name>
    <dbReference type="NCBI Taxonomy" id="1472040"/>
    <lineage>
        <taxon>Bacteria</taxon>
        <taxon>Bacillati</taxon>
        <taxon>Bacillota</taxon>
        <taxon>Clostridia</taxon>
        <taxon>Eubacteriales</taxon>
        <taxon>Clostridiaceae</taxon>
        <taxon>Clostridium</taxon>
    </lineage>
</organism>
<evidence type="ECO:0008006" key="3">
    <source>
        <dbReference type="Google" id="ProtNLM"/>
    </source>
</evidence>
<dbReference type="Proteomes" id="UP001519307">
    <property type="component" value="Unassembled WGS sequence"/>
</dbReference>
<dbReference type="EMBL" id="JAGGLM010000002">
    <property type="protein sequence ID" value="MBP2032033.1"/>
    <property type="molecule type" value="Genomic_DNA"/>
</dbReference>
<dbReference type="CDD" id="cd15786">
    <property type="entry name" value="CPF_1278_like"/>
    <property type="match status" value="1"/>
</dbReference>
<dbReference type="Gene3D" id="3.30.1490.410">
    <property type="entry name" value="Uncharacterised protein PF16224, DUF4883"/>
    <property type="match status" value="1"/>
</dbReference>
<evidence type="ECO:0000313" key="1">
    <source>
        <dbReference type="EMBL" id="MBP2032033.1"/>
    </source>
</evidence>
<reference evidence="1 2" key="1">
    <citation type="submission" date="2021-03" db="EMBL/GenBank/DDBJ databases">
        <title>Genomic Encyclopedia of Type Strains, Phase IV (KMG-IV): sequencing the most valuable type-strain genomes for metagenomic binning, comparative biology and taxonomic classification.</title>
        <authorList>
            <person name="Goeker M."/>
        </authorList>
    </citation>
    <scope>NUCLEOTIDE SEQUENCE [LARGE SCALE GENOMIC DNA]</scope>
    <source>
        <strain evidence="1 2">DSM 28783</strain>
    </source>
</reference>
<sequence>MKKLSIIFIIIFLFTGCTDYLNIIPLNSKKPNNFYYTEVLLKNLTSKKPEKCTIIETNFHKEKQLDSTNISDITKMLKSLDDTNFINIPKDLPAKPTYKIIFSFHDQKLLINIYNEKYISVYPWDGDYNMDYISVSKIPISLNLYNLGNYIFKH</sequence>
<keyword evidence="2" id="KW-1185">Reference proteome</keyword>
<protein>
    <recommendedName>
        <fullName evidence="3">Lipoprotein</fullName>
    </recommendedName>
</protein>
<name>A0ABS4KPS0_9CLOT</name>
<dbReference type="RefSeq" id="WP_209700960.1">
    <property type="nucleotide sequence ID" value="NZ_JAGGLM010000002.1"/>
</dbReference>
<proteinExistence type="predicted"/>
<accession>A0ABS4KPS0</accession>
<dbReference type="PROSITE" id="PS51257">
    <property type="entry name" value="PROKAR_LIPOPROTEIN"/>
    <property type="match status" value="1"/>
</dbReference>
<gene>
    <name evidence="1" type="ORF">J2Z42_000698</name>
</gene>
<evidence type="ECO:0000313" key="2">
    <source>
        <dbReference type="Proteomes" id="UP001519307"/>
    </source>
</evidence>
<dbReference type="InterPro" id="IPR032619">
    <property type="entry name" value="DUF4883"/>
</dbReference>
<comment type="caution">
    <text evidence="1">The sequence shown here is derived from an EMBL/GenBank/DDBJ whole genome shotgun (WGS) entry which is preliminary data.</text>
</comment>